<organism evidence="2 3">
    <name type="scientific">Pseudomonas syringae pv. philadelphi</name>
    <dbReference type="NCBI Taxonomy" id="251706"/>
    <lineage>
        <taxon>Bacteria</taxon>
        <taxon>Pseudomonadati</taxon>
        <taxon>Pseudomonadota</taxon>
        <taxon>Gammaproteobacteria</taxon>
        <taxon>Pseudomonadales</taxon>
        <taxon>Pseudomonadaceae</taxon>
        <taxon>Pseudomonas</taxon>
    </lineage>
</organism>
<dbReference type="PRINTS" id="PR00348">
    <property type="entry name" value="UBIQUITIN"/>
</dbReference>
<name>A0A3M3YRH7_9PSED</name>
<dbReference type="SMART" id="SM00213">
    <property type="entry name" value="UBQ"/>
    <property type="match status" value="1"/>
</dbReference>
<comment type="caution">
    <text evidence="2">The sequence shown here is derived from an EMBL/GenBank/DDBJ whole genome shotgun (WGS) entry which is preliminary data.</text>
</comment>
<dbReference type="Gene3D" id="3.10.20.90">
    <property type="entry name" value="Phosphatidylinositol 3-kinase Catalytic Subunit, Chain A, domain 1"/>
    <property type="match status" value="1"/>
</dbReference>
<reference evidence="2 3" key="1">
    <citation type="submission" date="2018-08" db="EMBL/GenBank/DDBJ databases">
        <title>Recombination of ecologically and evolutionarily significant loci maintains genetic cohesion in the Pseudomonas syringae species complex.</title>
        <authorList>
            <person name="Dillon M."/>
            <person name="Thakur S."/>
            <person name="Almeida R.N.D."/>
            <person name="Weir B.S."/>
            <person name="Guttman D.S."/>
        </authorList>
    </citation>
    <scope>NUCLEOTIDE SEQUENCE [LARGE SCALE GENOMIC DNA]</scope>
    <source>
        <strain evidence="2 3">ICMP 8902</strain>
    </source>
</reference>
<sequence length="78" mass="8889">MIIYIQELTRTKFPLDVESSDTIDNVKVRIQGEKGFLPDNQRLMFAGEQLEDGQTLADYKIPERSTLQLYIKSGDGPL</sequence>
<dbReference type="InterPro" id="IPR029071">
    <property type="entry name" value="Ubiquitin-like_domsf"/>
</dbReference>
<evidence type="ECO:0000313" key="3">
    <source>
        <dbReference type="Proteomes" id="UP000279372"/>
    </source>
</evidence>
<dbReference type="EMBL" id="RBQB01000246">
    <property type="protein sequence ID" value="RMO84861.1"/>
    <property type="molecule type" value="Genomic_DNA"/>
</dbReference>
<evidence type="ECO:0000259" key="1">
    <source>
        <dbReference type="PROSITE" id="PS50053"/>
    </source>
</evidence>
<dbReference type="PROSITE" id="PS50053">
    <property type="entry name" value="UBIQUITIN_2"/>
    <property type="match status" value="1"/>
</dbReference>
<dbReference type="PANTHER" id="PTHR10666">
    <property type="entry name" value="UBIQUITIN"/>
    <property type="match status" value="1"/>
</dbReference>
<dbReference type="Pfam" id="PF00240">
    <property type="entry name" value="ubiquitin"/>
    <property type="match status" value="1"/>
</dbReference>
<gene>
    <name evidence="2" type="ORF">ALQ33_01754</name>
</gene>
<dbReference type="InterPro" id="IPR019956">
    <property type="entry name" value="Ubiquitin_dom"/>
</dbReference>
<dbReference type="Proteomes" id="UP000279372">
    <property type="component" value="Unassembled WGS sequence"/>
</dbReference>
<dbReference type="InterPro" id="IPR000626">
    <property type="entry name" value="Ubiquitin-like_dom"/>
</dbReference>
<dbReference type="RefSeq" id="WP_122223119.1">
    <property type="nucleotide sequence ID" value="NZ_RBQB01000246.1"/>
</dbReference>
<accession>A0A3M3YRH7</accession>
<evidence type="ECO:0000313" key="2">
    <source>
        <dbReference type="EMBL" id="RMO84861.1"/>
    </source>
</evidence>
<dbReference type="AlphaFoldDB" id="A0A3M3YRH7"/>
<proteinExistence type="predicted"/>
<feature type="domain" description="Ubiquitin-like" evidence="1">
    <location>
        <begin position="1"/>
        <end position="76"/>
    </location>
</feature>
<dbReference type="SUPFAM" id="SSF54236">
    <property type="entry name" value="Ubiquitin-like"/>
    <property type="match status" value="1"/>
</dbReference>
<dbReference type="InterPro" id="IPR050158">
    <property type="entry name" value="Ubiquitin_ubiquitin-like"/>
</dbReference>
<protein>
    <recommendedName>
        <fullName evidence="1">Ubiquitin-like domain-containing protein</fullName>
    </recommendedName>
</protein>